<comment type="caution">
    <text evidence="2">The sequence shown here is derived from an EMBL/GenBank/DDBJ whole genome shotgun (WGS) entry which is preliminary data.</text>
</comment>
<evidence type="ECO:0000313" key="3">
    <source>
        <dbReference type="Proteomes" id="UP001162060"/>
    </source>
</evidence>
<evidence type="ECO:0008006" key="4">
    <source>
        <dbReference type="Google" id="ProtNLM"/>
    </source>
</evidence>
<gene>
    <name evidence="2" type="ORF">PM001_LOCUS18583</name>
</gene>
<evidence type="ECO:0000313" key="2">
    <source>
        <dbReference type="EMBL" id="CAK7933433.1"/>
    </source>
</evidence>
<feature type="signal peptide" evidence="1">
    <location>
        <begin position="1"/>
        <end position="20"/>
    </location>
</feature>
<keyword evidence="1" id="KW-0732">Signal</keyword>
<dbReference type="AlphaFoldDB" id="A0AAV1UJJ2"/>
<dbReference type="EMBL" id="CAKLBY020000194">
    <property type="protein sequence ID" value="CAK7933433.1"/>
    <property type="molecule type" value="Genomic_DNA"/>
</dbReference>
<protein>
    <recommendedName>
        <fullName evidence="4">RxLR effector protein</fullName>
    </recommendedName>
</protein>
<dbReference type="Proteomes" id="UP001162060">
    <property type="component" value="Unassembled WGS sequence"/>
</dbReference>
<name>A0AAV1UJJ2_9STRA</name>
<evidence type="ECO:0000256" key="1">
    <source>
        <dbReference type="SAM" id="SignalP"/>
    </source>
</evidence>
<accession>A0AAV1UJJ2</accession>
<reference evidence="2" key="1">
    <citation type="submission" date="2024-01" db="EMBL/GenBank/DDBJ databases">
        <authorList>
            <person name="Webb A."/>
        </authorList>
    </citation>
    <scope>NUCLEOTIDE SEQUENCE</scope>
    <source>
        <strain evidence="2">Pm1</strain>
    </source>
</reference>
<organism evidence="2 3">
    <name type="scientific">Peronospora matthiolae</name>
    <dbReference type="NCBI Taxonomy" id="2874970"/>
    <lineage>
        <taxon>Eukaryota</taxon>
        <taxon>Sar</taxon>
        <taxon>Stramenopiles</taxon>
        <taxon>Oomycota</taxon>
        <taxon>Peronosporomycetes</taxon>
        <taxon>Peronosporales</taxon>
        <taxon>Peronosporaceae</taxon>
        <taxon>Peronospora</taxon>
    </lineage>
</organism>
<feature type="chain" id="PRO_5043852906" description="RxLR effector protein" evidence="1">
    <location>
        <begin position="21"/>
        <end position="233"/>
    </location>
</feature>
<proteinExistence type="predicted"/>
<sequence>MRFYSFVLLSAFIVVTVARAELESNNSGSIFPTLDDSSTANHSQVSDPQQLRINAILPHDENRVRPLGAALKSLFDVDKHLFWLLPRRMIRWVRKEKPADKTYLSPPKAVDAIFIYVKLVSEKYPEKGDLSAAGDMYKELKKHFHDRQLASMFYTAAEVPELETAAKNLQDVQINFWLEKNLTMKKLYDYLGVKQKCPKGRVDGPRLAWRAYAKAYNNIHVTSPVNIPSEANV</sequence>